<feature type="domain" description="Ig-like" evidence="1">
    <location>
        <begin position="448"/>
        <end position="527"/>
    </location>
</feature>
<dbReference type="EMBL" id="WWNE01000006">
    <property type="protein sequence ID" value="NBG65862.1"/>
    <property type="molecule type" value="Genomic_DNA"/>
</dbReference>
<organism evidence="2 3">
    <name type="scientific">Acidiluteibacter ferrifornacis</name>
    <dbReference type="NCBI Taxonomy" id="2692424"/>
    <lineage>
        <taxon>Bacteria</taxon>
        <taxon>Pseudomonadati</taxon>
        <taxon>Bacteroidota</taxon>
        <taxon>Flavobacteriia</taxon>
        <taxon>Flavobacteriales</taxon>
        <taxon>Cryomorphaceae</taxon>
        <taxon>Acidiluteibacter</taxon>
    </lineage>
</organism>
<dbReference type="Proteomes" id="UP000470771">
    <property type="component" value="Unassembled WGS sequence"/>
</dbReference>
<evidence type="ECO:0000313" key="3">
    <source>
        <dbReference type="Proteomes" id="UP000470771"/>
    </source>
</evidence>
<proteinExistence type="predicted"/>
<dbReference type="InterPro" id="IPR026341">
    <property type="entry name" value="T9SS_type_B"/>
</dbReference>
<keyword evidence="3" id="KW-1185">Reference proteome</keyword>
<dbReference type="NCBIfam" id="TIGR04131">
    <property type="entry name" value="Bac_Flav_CTERM"/>
    <property type="match status" value="1"/>
</dbReference>
<evidence type="ECO:0000313" key="2">
    <source>
        <dbReference type="EMBL" id="NBG65862.1"/>
    </source>
</evidence>
<gene>
    <name evidence="2" type="ORF">GQN54_07005</name>
</gene>
<dbReference type="InterPro" id="IPR044023">
    <property type="entry name" value="Ig_7"/>
</dbReference>
<dbReference type="RefSeq" id="WP_160632821.1">
    <property type="nucleotide sequence ID" value="NZ_WWNE01000006.1"/>
</dbReference>
<evidence type="ECO:0000259" key="1">
    <source>
        <dbReference type="Pfam" id="PF19081"/>
    </source>
</evidence>
<dbReference type="AlphaFoldDB" id="A0A6N9NJ34"/>
<reference evidence="2 3" key="1">
    <citation type="submission" date="2019-12" db="EMBL/GenBank/DDBJ databases">
        <authorList>
            <person name="Zhao J."/>
        </authorList>
    </citation>
    <scope>NUCLEOTIDE SEQUENCE [LARGE SCALE GENOMIC DNA]</scope>
    <source>
        <strain evidence="2 3">S-15</strain>
    </source>
</reference>
<name>A0A6N9NJ34_9FLAO</name>
<protein>
    <submittedName>
        <fullName evidence="2">T9SS type B sorting domain-containing protein</fullName>
    </submittedName>
</protein>
<accession>A0A6N9NJ34</accession>
<dbReference type="Pfam" id="PF19081">
    <property type="entry name" value="Ig_7"/>
    <property type="match status" value="1"/>
</dbReference>
<comment type="caution">
    <text evidence="2">The sequence shown here is derived from an EMBL/GenBank/DDBJ whole genome shotgun (WGS) entry which is preliminary data.</text>
</comment>
<sequence length="607" mass="68332">MRILITIFILFGVGFCPYASGQNLIPNYSFEDTVPIPPGTPYYYHIATDWTTANQGSPDYFSPKNKEIGVPGGFFSNGMPLNVVGYQYPKTGIAYMGLVLNGYATNPDVLREYLQARLKQTLKKDSIYCLQFYISLADSCQLASRNQLGIYFSNNAISSNNPEVLNYSPQIIVSPMTYITDKVNWIEYNFQYTAQGGERFITLGNFRPYSFVDTLPLQNGGKELYFKRSYYYIDNVWLSHCDSIPLKKDLSINSLFNETACYTKNTGFNLSLKNKGVDSLDFTKDTLVISAEVLGNGNVIQSFQQEISNNSFNHNGHLLGQDSSISFPLNPINLSIIGQSYQLKIVARLKADEDTTNNFLDTVIVNNLSLGSISSSDSLICFGTSVALKSENSKGDPQWQYSINQIDWLPLNESTVATHQPIETTYYRFSICDYYYSEPLKVEVNDPPVLKDTSVGFCRNTTETIVPHFPEYISALNWYSSQTATVPFFQGFAYSFKVKNNQTFYIETEVDSCVAQERSKIEVLVEPCALIIPNIFTPNGDGNNDTWELGNTNGLPLDITIYNVWGMKVAHWKNNPSWDGNNCATAVYFYIITHDGETYKGTLSLLR</sequence>
<dbReference type="Pfam" id="PF13585">
    <property type="entry name" value="CHU_C"/>
    <property type="match status" value="1"/>
</dbReference>